<dbReference type="PIRSF" id="PIRSF017082">
    <property type="entry name" value="YflP"/>
    <property type="match status" value="1"/>
</dbReference>
<evidence type="ECO:0000256" key="1">
    <source>
        <dbReference type="ARBA" id="ARBA00006987"/>
    </source>
</evidence>
<feature type="signal peptide" evidence="2">
    <location>
        <begin position="1"/>
        <end position="23"/>
    </location>
</feature>
<dbReference type="CDD" id="cd07012">
    <property type="entry name" value="PBP2_Bug_TTT"/>
    <property type="match status" value="1"/>
</dbReference>
<dbReference type="EMBL" id="JACIJE010000004">
    <property type="protein sequence ID" value="MBB5689772.1"/>
    <property type="molecule type" value="Genomic_DNA"/>
</dbReference>
<comment type="caution">
    <text evidence="3">The sequence shown here is derived from an EMBL/GenBank/DDBJ whole genome shotgun (WGS) entry which is preliminary data.</text>
</comment>
<dbReference type="InterPro" id="IPR005064">
    <property type="entry name" value="BUG"/>
</dbReference>
<dbReference type="Gene3D" id="3.40.190.10">
    <property type="entry name" value="Periplasmic binding protein-like II"/>
    <property type="match status" value="1"/>
</dbReference>
<protein>
    <submittedName>
        <fullName evidence="3">Tripartite-type tricarboxylate transporter receptor subunit TctC</fullName>
    </submittedName>
</protein>
<sequence length="323" mass="34345">MIPSRRSLLLAAAAALAAPAPLAAQGAWPSRPVRLVVPYAASGGTDILARAMAEALRPSLPQPIVVENRAGAAGVIGSETVARAEPDGHTLLMVVSTHVMNRYHLPSMPFDPIRDFTPIAMLTRNTMVLVAGSAQPFDSLRGMIDYAKRNPGRVGTGSTEALSSFIGQELARRAGIETPDIAYRSGGLLMNDIVAGHLPVGWTSTVSATPHMQTGRVRILAVSTGTRTPFFPDVPTAAEQGVSDFDLSGWVALLGPPRMAPALVEQIGGAVRRVFDDATFQQRLVTLGVERDFRPAPALLEAMQRDDRIWAAAAQAGHIRPQQ</sequence>
<dbReference type="InterPro" id="IPR042100">
    <property type="entry name" value="Bug_dom1"/>
</dbReference>
<reference evidence="3 4" key="1">
    <citation type="submission" date="2020-08" db="EMBL/GenBank/DDBJ databases">
        <title>Genomic Encyclopedia of Type Strains, Phase IV (KMG-IV): sequencing the most valuable type-strain genomes for metagenomic binning, comparative biology and taxonomic classification.</title>
        <authorList>
            <person name="Goeker M."/>
        </authorList>
    </citation>
    <scope>NUCLEOTIDE SEQUENCE [LARGE SCALE GENOMIC DNA]</scope>
    <source>
        <strain evidence="3 4">DSM 25895</strain>
    </source>
</reference>
<dbReference type="PANTHER" id="PTHR42928:SF5">
    <property type="entry name" value="BLR1237 PROTEIN"/>
    <property type="match status" value="1"/>
</dbReference>
<dbReference type="Pfam" id="PF03401">
    <property type="entry name" value="TctC"/>
    <property type="match status" value="1"/>
</dbReference>
<keyword evidence="3" id="KW-0675">Receptor</keyword>
<evidence type="ECO:0000256" key="2">
    <source>
        <dbReference type="SAM" id="SignalP"/>
    </source>
</evidence>
<proteinExistence type="inferred from homology"/>
<evidence type="ECO:0000313" key="4">
    <source>
        <dbReference type="Proteomes" id="UP000562254"/>
    </source>
</evidence>
<dbReference type="PANTHER" id="PTHR42928">
    <property type="entry name" value="TRICARBOXYLATE-BINDING PROTEIN"/>
    <property type="match status" value="1"/>
</dbReference>
<keyword evidence="4" id="KW-1185">Reference proteome</keyword>
<dbReference type="Gene3D" id="3.40.190.150">
    <property type="entry name" value="Bordetella uptake gene, domain 1"/>
    <property type="match status" value="1"/>
</dbReference>
<feature type="chain" id="PRO_5032574200" evidence="2">
    <location>
        <begin position="24"/>
        <end position="323"/>
    </location>
</feature>
<accession>A0A840Y570</accession>
<organism evidence="3 4">
    <name type="scientific">Neoroseomonas alkaliterrae</name>
    <dbReference type="NCBI Taxonomy" id="1452450"/>
    <lineage>
        <taxon>Bacteria</taxon>
        <taxon>Pseudomonadati</taxon>
        <taxon>Pseudomonadota</taxon>
        <taxon>Alphaproteobacteria</taxon>
        <taxon>Acetobacterales</taxon>
        <taxon>Acetobacteraceae</taxon>
        <taxon>Neoroseomonas</taxon>
    </lineage>
</organism>
<name>A0A840Y570_9PROT</name>
<dbReference type="RefSeq" id="WP_184483889.1">
    <property type="nucleotide sequence ID" value="NZ_JAAEDJ010000006.1"/>
</dbReference>
<keyword evidence="2" id="KW-0732">Signal</keyword>
<gene>
    <name evidence="3" type="ORF">FHS88_001897</name>
</gene>
<comment type="similarity">
    <text evidence="1">Belongs to the UPF0065 (bug) family.</text>
</comment>
<dbReference type="AlphaFoldDB" id="A0A840Y570"/>
<evidence type="ECO:0000313" key="3">
    <source>
        <dbReference type="EMBL" id="MBB5689772.1"/>
    </source>
</evidence>
<dbReference type="Proteomes" id="UP000562254">
    <property type="component" value="Unassembled WGS sequence"/>
</dbReference>